<evidence type="ECO:0000256" key="10">
    <source>
        <dbReference type="ARBA" id="ARBA00022723"/>
    </source>
</evidence>
<keyword evidence="10 20" id="KW-0479">Metal-binding</keyword>
<evidence type="ECO:0000256" key="1">
    <source>
        <dbReference type="ARBA" id="ARBA00000111"/>
    </source>
</evidence>
<keyword evidence="11" id="KW-0732">Signal</keyword>
<keyword evidence="14" id="KW-0442">Lipid degradation</keyword>
<dbReference type="GO" id="GO:0008970">
    <property type="term" value="F:phospholipase A1 activity"/>
    <property type="evidence" value="ECO:0007669"/>
    <property type="project" value="UniProtKB-EC"/>
</dbReference>
<keyword evidence="17" id="KW-0998">Cell outer membrane</keyword>
<dbReference type="PANTHER" id="PTHR40457:SF1">
    <property type="entry name" value="PHOSPHOLIPASE A1"/>
    <property type="match status" value="1"/>
</dbReference>
<name>A0A023C014_9FLAO</name>
<dbReference type="EMBL" id="AQRA01000001">
    <property type="protein sequence ID" value="EZH75641.1"/>
    <property type="molecule type" value="Genomic_DNA"/>
</dbReference>
<dbReference type="GO" id="GO:0009279">
    <property type="term" value="C:cell outer membrane"/>
    <property type="evidence" value="ECO:0007669"/>
    <property type="project" value="UniProtKB-SubCell"/>
</dbReference>
<evidence type="ECO:0000256" key="12">
    <source>
        <dbReference type="ARBA" id="ARBA00022801"/>
    </source>
</evidence>
<dbReference type="eggNOG" id="COG2829">
    <property type="taxonomic scope" value="Bacteria"/>
</dbReference>
<dbReference type="InterPro" id="IPR036541">
    <property type="entry name" value="PLipase_A1_sf"/>
</dbReference>
<evidence type="ECO:0000256" key="7">
    <source>
        <dbReference type="ARBA" id="ARBA00013278"/>
    </source>
</evidence>
<evidence type="ECO:0000256" key="8">
    <source>
        <dbReference type="ARBA" id="ARBA00022452"/>
    </source>
</evidence>
<dbReference type="Gene3D" id="2.40.230.10">
    <property type="entry name" value="Phospholipase A1"/>
    <property type="match status" value="1"/>
</dbReference>
<comment type="subunit">
    <text evidence="5">Homodimer; dimerization is reversible, and the dimeric form is the active one.</text>
</comment>
<comment type="catalytic activity">
    <reaction evidence="2">
        <text>a 1,2-diacyl-sn-glycero-3-phosphocholine + H2O = a 1-acyl-sn-glycero-3-phosphocholine + a fatty acid + H(+)</text>
        <dbReference type="Rhea" id="RHEA:15801"/>
        <dbReference type="ChEBI" id="CHEBI:15377"/>
        <dbReference type="ChEBI" id="CHEBI:15378"/>
        <dbReference type="ChEBI" id="CHEBI:28868"/>
        <dbReference type="ChEBI" id="CHEBI:57643"/>
        <dbReference type="ChEBI" id="CHEBI:58168"/>
        <dbReference type="EC" id="3.1.1.4"/>
    </reaction>
</comment>
<protein>
    <recommendedName>
        <fullName evidence="18">Phosphatidylcholine 1-acylhydrolase</fullName>
        <ecNumber evidence="6">3.1.1.32</ecNumber>
        <ecNumber evidence="7">3.1.1.4</ecNumber>
    </recommendedName>
</protein>
<proteinExistence type="inferred from homology"/>
<gene>
    <name evidence="21" type="ORF">ATO12_02305</name>
</gene>
<keyword evidence="9" id="KW-0812">Transmembrane</keyword>
<dbReference type="RefSeq" id="WP_165583312.1">
    <property type="nucleotide sequence ID" value="NZ_AQRA01000001.1"/>
</dbReference>
<keyword evidence="13 20" id="KW-0106">Calcium</keyword>
<dbReference type="GO" id="GO:0005509">
    <property type="term" value="F:calcium ion binding"/>
    <property type="evidence" value="ECO:0007669"/>
    <property type="project" value="TreeGrafter"/>
</dbReference>
<comment type="subcellular location">
    <subcellularLocation>
        <location evidence="3">Cell outer membrane</location>
        <topology evidence="3">Multi-pass membrane protein</topology>
    </subcellularLocation>
</comment>
<dbReference type="PRINTS" id="PR01486">
    <property type="entry name" value="PHPHLIPASEA1"/>
</dbReference>
<accession>A0A023C014</accession>
<feature type="active site" description="Nucleophile" evidence="19">
    <location>
        <position position="164"/>
    </location>
</feature>
<evidence type="ECO:0000256" key="13">
    <source>
        <dbReference type="ARBA" id="ARBA00022837"/>
    </source>
</evidence>
<dbReference type="GO" id="GO:0004623">
    <property type="term" value="F:phospholipase A2 activity"/>
    <property type="evidence" value="ECO:0007669"/>
    <property type="project" value="UniProtKB-EC"/>
</dbReference>
<dbReference type="SUPFAM" id="SSF56931">
    <property type="entry name" value="Outer membrane phospholipase A (OMPLA)"/>
    <property type="match status" value="1"/>
</dbReference>
<dbReference type="STRING" id="1317122.ATO12_02305"/>
<keyword evidence="16" id="KW-0472">Membrane</keyword>
<comment type="caution">
    <text evidence="21">The sequence shown here is derived from an EMBL/GenBank/DDBJ whole genome shotgun (WGS) entry which is preliminary data.</text>
</comment>
<reference evidence="21 22" key="1">
    <citation type="submission" date="2014-04" db="EMBL/GenBank/DDBJ databases">
        <title>Aquimarina sp. 22II-S11-z7 Genome Sequencing.</title>
        <authorList>
            <person name="Lai Q."/>
        </authorList>
    </citation>
    <scope>NUCLEOTIDE SEQUENCE [LARGE SCALE GENOMIC DNA]</scope>
    <source>
        <strain evidence="21 22">22II-S11-z7</strain>
    </source>
</reference>
<comment type="catalytic activity">
    <reaction evidence="1">
        <text>a 1,2-diacyl-sn-glycero-3-phosphocholine + H2O = a 2-acyl-sn-glycero-3-phosphocholine + a fatty acid + H(+)</text>
        <dbReference type="Rhea" id="RHEA:18689"/>
        <dbReference type="ChEBI" id="CHEBI:15377"/>
        <dbReference type="ChEBI" id="CHEBI:15378"/>
        <dbReference type="ChEBI" id="CHEBI:28868"/>
        <dbReference type="ChEBI" id="CHEBI:57643"/>
        <dbReference type="ChEBI" id="CHEBI:57875"/>
        <dbReference type="EC" id="3.1.1.32"/>
    </reaction>
</comment>
<evidence type="ECO:0000256" key="20">
    <source>
        <dbReference type="PIRSR" id="PIRSR603187-2"/>
    </source>
</evidence>
<evidence type="ECO:0000313" key="21">
    <source>
        <dbReference type="EMBL" id="EZH75641.1"/>
    </source>
</evidence>
<dbReference type="EC" id="3.1.1.4" evidence="7"/>
<keyword evidence="8" id="KW-1134">Transmembrane beta strand</keyword>
<dbReference type="AlphaFoldDB" id="A0A023C014"/>
<dbReference type="GO" id="GO:0016042">
    <property type="term" value="P:lipid catabolic process"/>
    <property type="evidence" value="ECO:0007669"/>
    <property type="project" value="UniProtKB-KW"/>
</dbReference>
<keyword evidence="12" id="KW-0378">Hydrolase</keyword>
<dbReference type="CDD" id="cd00541">
    <property type="entry name" value="OMPLA"/>
    <property type="match status" value="1"/>
</dbReference>
<feature type="binding site" description="in dimeric form" evidence="20">
    <location>
        <position position="174"/>
    </location>
    <ligand>
        <name>Ca(2+)</name>
        <dbReference type="ChEBI" id="CHEBI:29108"/>
        <label>1</label>
    </ligand>
</feature>
<evidence type="ECO:0000256" key="2">
    <source>
        <dbReference type="ARBA" id="ARBA00001604"/>
    </source>
</evidence>
<evidence type="ECO:0000256" key="6">
    <source>
        <dbReference type="ARBA" id="ARBA00013179"/>
    </source>
</evidence>
<evidence type="ECO:0000313" key="22">
    <source>
        <dbReference type="Proteomes" id="UP000023541"/>
    </source>
</evidence>
<keyword evidence="15" id="KW-0443">Lipid metabolism</keyword>
<evidence type="ECO:0000256" key="11">
    <source>
        <dbReference type="ARBA" id="ARBA00022729"/>
    </source>
</evidence>
<evidence type="ECO:0000256" key="16">
    <source>
        <dbReference type="ARBA" id="ARBA00023136"/>
    </source>
</evidence>
<dbReference type="PANTHER" id="PTHR40457">
    <property type="entry name" value="PHOSPHOLIPASE A1"/>
    <property type="match status" value="1"/>
</dbReference>
<feature type="active site" description="Nucleophile" evidence="19">
    <location>
        <position position="166"/>
    </location>
</feature>
<comment type="cofactor">
    <cofactor evidence="20">
        <name>Ca(2+)</name>
        <dbReference type="ChEBI" id="CHEBI:29108"/>
    </cofactor>
    <text evidence="20">Binds 1 Ca(2+) ion per monomer.</text>
</comment>
<evidence type="ECO:0000256" key="14">
    <source>
        <dbReference type="ARBA" id="ARBA00022963"/>
    </source>
</evidence>
<evidence type="ECO:0000256" key="9">
    <source>
        <dbReference type="ARBA" id="ARBA00022692"/>
    </source>
</evidence>
<sequence length="297" mass="34041">MKVFISLILLVFTYSLSLGQTKNDDPEGNLSQRWQINNDTIKLFKIVPYKPVYFLLANYTSDINNQPLSDNPINSVDEPSDFTNTELKFQLSFKTKAIRNIFGKKIGGDLWVSYTQSSRWQLYSAHISRPFRETNYEPEFMLTFPTTYKIWGLNGVFAGIGINHQSNGKSNPLSRSWNRVILQLGWETPSLSIVLKPWWRVQETPIEDNNPGIENYVGRVELLSAFSKGRHDISITARHSLRGGSRNRGSIRLDYAVKVLDLLQIHAQVFHGYGESLIDYNHKQTTVGIGLSLLQWR</sequence>
<evidence type="ECO:0000256" key="3">
    <source>
        <dbReference type="ARBA" id="ARBA00004571"/>
    </source>
</evidence>
<keyword evidence="22" id="KW-1185">Reference proteome</keyword>
<evidence type="ECO:0000256" key="18">
    <source>
        <dbReference type="ARBA" id="ARBA00032375"/>
    </source>
</evidence>
<evidence type="ECO:0000256" key="4">
    <source>
        <dbReference type="ARBA" id="ARBA00010525"/>
    </source>
</evidence>
<dbReference type="InterPro" id="IPR003187">
    <property type="entry name" value="PLipase_A1"/>
</dbReference>
<dbReference type="EC" id="3.1.1.32" evidence="6"/>
<evidence type="ECO:0000256" key="19">
    <source>
        <dbReference type="PIRSR" id="PIRSR603187-1"/>
    </source>
</evidence>
<dbReference type="Pfam" id="PF02253">
    <property type="entry name" value="PLA1"/>
    <property type="match status" value="1"/>
</dbReference>
<evidence type="ECO:0000256" key="15">
    <source>
        <dbReference type="ARBA" id="ARBA00023098"/>
    </source>
</evidence>
<evidence type="ECO:0000256" key="17">
    <source>
        <dbReference type="ARBA" id="ARBA00023237"/>
    </source>
</evidence>
<comment type="similarity">
    <text evidence="4">Belongs to the phospholipase A1 family.</text>
</comment>
<evidence type="ECO:0000256" key="5">
    <source>
        <dbReference type="ARBA" id="ARBA00011702"/>
    </source>
</evidence>
<dbReference type="Proteomes" id="UP000023541">
    <property type="component" value="Unassembled WGS sequence"/>
</dbReference>
<organism evidence="21 22">
    <name type="scientific">Aquimarina atlantica</name>
    <dbReference type="NCBI Taxonomy" id="1317122"/>
    <lineage>
        <taxon>Bacteria</taxon>
        <taxon>Pseudomonadati</taxon>
        <taxon>Bacteroidota</taxon>
        <taxon>Flavobacteriia</taxon>
        <taxon>Flavobacteriales</taxon>
        <taxon>Flavobacteriaceae</taxon>
        <taxon>Aquimarina</taxon>
    </lineage>
</organism>
<feature type="binding site" description="in dimeric form" evidence="20">
    <location>
        <position position="128"/>
    </location>
    <ligand>
        <name>Ca(2+)</name>
        <dbReference type="ChEBI" id="CHEBI:29108"/>
        <label>1</label>
    </ligand>
</feature>